<dbReference type="Pfam" id="PF00501">
    <property type="entry name" value="AMP-binding"/>
    <property type="match status" value="1"/>
</dbReference>
<evidence type="ECO:0000259" key="15">
    <source>
        <dbReference type="Pfam" id="PF00501"/>
    </source>
</evidence>
<comment type="subcellular location">
    <subcellularLocation>
        <location evidence="2">Membrane</location>
        <topology evidence="2">Peripheral membrane protein</topology>
    </subcellularLocation>
</comment>
<dbReference type="GO" id="GO:0004467">
    <property type="term" value="F:long-chain fatty acid-CoA ligase activity"/>
    <property type="evidence" value="ECO:0007669"/>
    <property type="project" value="UniProtKB-EC"/>
</dbReference>
<comment type="caution">
    <text evidence="17">The sequence shown here is derived from an EMBL/GenBank/DDBJ whole genome shotgun (WGS) entry which is preliminary data.</text>
</comment>
<dbReference type="Gene3D" id="3.40.50.980">
    <property type="match status" value="2"/>
</dbReference>
<evidence type="ECO:0000256" key="14">
    <source>
        <dbReference type="ARBA" id="ARBA00042773"/>
    </source>
</evidence>
<comment type="pathway">
    <text evidence="3">Lipid metabolism; fatty acid beta-oxidation.</text>
</comment>
<dbReference type="PANTHER" id="PTHR43767:SF8">
    <property type="entry name" value="LONG-CHAIN-FATTY-ACID--COA LIGASE"/>
    <property type="match status" value="1"/>
</dbReference>
<keyword evidence="6" id="KW-0547">Nucleotide-binding</keyword>
<feature type="domain" description="AMP-binding enzyme C-terminal" evidence="16">
    <location>
        <begin position="471"/>
        <end position="545"/>
    </location>
</feature>
<evidence type="ECO:0000256" key="5">
    <source>
        <dbReference type="ARBA" id="ARBA00022598"/>
    </source>
</evidence>
<evidence type="ECO:0000256" key="10">
    <source>
        <dbReference type="ARBA" id="ARBA00023098"/>
    </source>
</evidence>
<keyword evidence="5" id="KW-0436">Ligase</keyword>
<evidence type="ECO:0000256" key="4">
    <source>
        <dbReference type="ARBA" id="ARBA00006432"/>
    </source>
</evidence>
<evidence type="ECO:0000256" key="1">
    <source>
        <dbReference type="ARBA" id="ARBA00001946"/>
    </source>
</evidence>
<dbReference type="InterPro" id="IPR050237">
    <property type="entry name" value="ATP-dep_AMP-bd_enzyme"/>
</dbReference>
<keyword evidence="8" id="KW-0067">ATP-binding</keyword>
<evidence type="ECO:0000256" key="7">
    <source>
        <dbReference type="ARBA" id="ARBA00022832"/>
    </source>
</evidence>
<evidence type="ECO:0000313" key="17">
    <source>
        <dbReference type="EMBL" id="MEN7548545.1"/>
    </source>
</evidence>
<dbReference type="InterPro" id="IPR025110">
    <property type="entry name" value="AMP-bd_C"/>
</dbReference>
<proteinExistence type="inferred from homology"/>
<keyword evidence="9" id="KW-0460">Magnesium</keyword>
<dbReference type="InterPro" id="IPR020845">
    <property type="entry name" value="AMP-binding_CS"/>
</dbReference>
<dbReference type="Gene3D" id="2.30.38.10">
    <property type="entry name" value="Luciferase, Domain 3"/>
    <property type="match status" value="1"/>
</dbReference>
<dbReference type="SUPFAM" id="SSF56801">
    <property type="entry name" value="Acetyl-CoA synthetase-like"/>
    <property type="match status" value="1"/>
</dbReference>
<keyword evidence="18" id="KW-1185">Reference proteome</keyword>
<evidence type="ECO:0000256" key="2">
    <source>
        <dbReference type="ARBA" id="ARBA00004170"/>
    </source>
</evidence>
<keyword evidence="11" id="KW-0472">Membrane</keyword>
<gene>
    <name evidence="17" type="ORF">AAG747_11530</name>
</gene>
<dbReference type="GO" id="GO:0016020">
    <property type="term" value="C:membrane"/>
    <property type="evidence" value="ECO:0007669"/>
    <property type="project" value="UniProtKB-SubCell"/>
</dbReference>
<evidence type="ECO:0000256" key="8">
    <source>
        <dbReference type="ARBA" id="ARBA00022840"/>
    </source>
</evidence>
<keyword evidence="7" id="KW-0276">Fatty acid metabolism</keyword>
<dbReference type="Proteomes" id="UP001403385">
    <property type="component" value="Unassembled WGS sequence"/>
</dbReference>
<dbReference type="AlphaFoldDB" id="A0AAW9S009"/>
<reference evidence="17 18" key="1">
    <citation type="submission" date="2024-04" db="EMBL/GenBank/DDBJ databases">
        <title>Novel genus in family Flammeovirgaceae.</title>
        <authorList>
            <person name="Nguyen T.H."/>
            <person name="Vuong T.Q."/>
            <person name="Le H."/>
            <person name="Kim S.-G."/>
        </authorList>
    </citation>
    <scope>NUCLEOTIDE SEQUENCE [LARGE SCALE GENOMIC DNA]</scope>
    <source>
        <strain evidence="17 18">JCM 23209</strain>
    </source>
</reference>
<name>A0AAW9S009_9BACT</name>
<dbReference type="Gene3D" id="3.30.300.30">
    <property type="match status" value="1"/>
</dbReference>
<dbReference type="FunFam" id="3.40.50.12780:FF:000003">
    <property type="entry name" value="Long-chain-fatty-acid--CoA ligase FadD"/>
    <property type="match status" value="1"/>
</dbReference>
<evidence type="ECO:0000256" key="9">
    <source>
        <dbReference type="ARBA" id="ARBA00022842"/>
    </source>
</evidence>
<organism evidence="17 18">
    <name type="scientific">Rapidithrix thailandica</name>
    <dbReference type="NCBI Taxonomy" id="413964"/>
    <lineage>
        <taxon>Bacteria</taxon>
        <taxon>Pseudomonadati</taxon>
        <taxon>Bacteroidota</taxon>
        <taxon>Cytophagia</taxon>
        <taxon>Cytophagales</taxon>
        <taxon>Flammeovirgaceae</taxon>
        <taxon>Rapidithrix</taxon>
    </lineage>
</organism>
<evidence type="ECO:0000256" key="12">
    <source>
        <dbReference type="ARBA" id="ARBA00026121"/>
    </source>
</evidence>
<dbReference type="PANTHER" id="PTHR43767">
    <property type="entry name" value="LONG-CHAIN-FATTY-ACID--COA LIGASE"/>
    <property type="match status" value="1"/>
</dbReference>
<dbReference type="InterPro" id="IPR000873">
    <property type="entry name" value="AMP-dep_synth/lig_dom"/>
</dbReference>
<evidence type="ECO:0000259" key="16">
    <source>
        <dbReference type="Pfam" id="PF13193"/>
    </source>
</evidence>
<feature type="domain" description="AMP-dependent synthetase/ligase" evidence="15">
    <location>
        <begin position="32"/>
        <end position="420"/>
    </location>
</feature>
<comment type="cofactor">
    <cofactor evidence="1">
        <name>Mg(2+)</name>
        <dbReference type="ChEBI" id="CHEBI:18420"/>
    </cofactor>
</comment>
<evidence type="ECO:0000256" key="6">
    <source>
        <dbReference type="ARBA" id="ARBA00022741"/>
    </source>
</evidence>
<dbReference type="InterPro" id="IPR045851">
    <property type="entry name" value="AMP-bd_C_sf"/>
</dbReference>
<evidence type="ECO:0000256" key="11">
    <source>
        <dbReference type="ARBA" id="ARBA00023136"/>
    </source>
</evidence>
<dbReference type="CDD" id="cd05936">
    <property type="entry name" value="FC-FACS_FadD_like"/>
    <property type="match status" value="1"/>
</dbReference>
<comment type="similarity">
    <text evidence="4">Belongs to the ATP-dependent AMP-binding enzyme family.</text>
</comment>
<dbReference type="EC" id="6.2.1.3" evidence="12"/>
<evidence type="ECO:0000313" key="18">
    <source>
        <dbReference type="Proteomes" id="UP001403385"/>
    </source>
</evidence>
<dbReference type="GO" id="GO:0005524">
    <property type="term" value="F:ATP binding"/>
    <property type="evidence" value="ECO:0007669"/>
    <property type="project" value="UniProtKB-KW"/>
</dbReference>
<sequence>MEMKPWLKHYPEGVNAEIDPNRYSSLLALMNEAFQKYKDLPAYENMGKSITYGELDDLSKKFAAYLQQYTGLKKGDRVAIQMPNLLQYPVAMYGVLRAGMIVVNTNPLYTEREMKHQFNDAGVKAIVILSNFASKLQNILADTSIEHIFVTNIGDMLGFPKKLIVNAVVKYIKKMVPAFSIPQAIPFNQAIGKTSPGEYKEVKVTGEDIAYLQYTGGTTGVSKGAMLTHRNIVSNLEQTGQWLKPKLVERKEIVITALPLYHIFSLTVNALTMLKIGARNILITNPRDMPGFVKELRKHQFTIFTGVNTLYNGLLNQADFPTLDFSKLKVSIGGGMAVQQAVAKRWKEVTGCPLLEGYGLTETSPVLCCNPLDGSEHVGTIGLPFPSTEVKIIDENGIEQEVGEVGELVACGPQVMKGYWQREDETQKSFWKEGWFKTGDVAMMEPDGFFKIVDRKKDMILVSGFNVYPNEVEDVIMEHPKVLEAAAIGVPDSKSTEAVKVFIVKKDESLTEEELKSFCKEQLTAYKVPRYYEFKTELPKTNVGKILRRALKEQDA</sequence>
<keyword evidence="10" id="KW-0443">Lipid metabolism</keyword>
<evidence type="ECO:0000256" key="3">
    <source>
        <dbReference type="ARBA" id="ARBA00005005"/>
    </source>
</evidence>
<evidence type="ECO:0000256" key="13">
    <source>
        <dbReference type="ARBA" id="ARBA00039545"/>
    </source>
</evidence>
<dbReference type="Pfam" id="PF13193">
    <property type="entry name" value="AMP-binding_C"/>
    <property type="match status" value="1"/>
</dbReference>
<dbReference type="EMBL" id="JBDKWZ010000006">
    <property type="protein sequence ID" value="MEN7548545.1"/>
    <property type="molecule type" value="Genomic_DNA"/>
</dbReference>
<dbReference type="RefSeq" id="WP_346821324.1">
    <property type="nucleotide sequence ID" value="NZ_JBDKWZ010000006.1"/>
</dbReference>
<accession>A0AAW9S009</accession>
<dbReference type="FunFam" id="3.30.300.30:FF:000006">
    <property type="entry name" value="Long-chain-fatty-acid--CoA ligase FadD"/>
    <property type="match status" value="1"/>
</dbReference>
<dbReference type="PROSITE" id="PS00455">
    <property type="entry name" value="AMP_BINDING"/>
    <property type="match status" value="1"/>
</dbReference>
<protein>
    <recommendedName>
        <fullName evidence="13">Long-chain-fatty-acid--CoA ligase</fullName>
        <ecNumber evidence="12">6.2.1.3</ecNumber>
    </recommendedName>
    <alternativeName>
        <fullName evidence="14">Long-chain acyl-CoA synthetase</fullName>
    </alternativeName>
</protein>